<dbReference type="PANTHER" id="PTHR10543:SF89">
    <property type="entry name" value="CAROTENOID 9,10(9',10')-CLEAVAGE DIOXYGENASE 1"/>
    <property type="match status" value="1"/>
</dbReference>
<feature type="binding site" evidence="5">
    <location>
        <position position="226"/>
    </location>
    <ligand>
        <name>Fe cation</name>
        <dbReference type="ChEBI" id="CHEBI:24875"/>
        <note>catalytic</note>
    </ligand>
</feature>
<evidence type="ECO:0000256" key="2">
    <source>
        <dbReference type="ARBA" id="ARBA00022723"/>
    </source>
</evidence>
<comment type="caution">
    <text evidence="6">The sequence shown here is derived from an EMBL/GenBank/DDBJ whole genome shotgun (WGS) entry which is preliminary data.</text>
</comment>
<dbReference type="GO" id="GO:0016121">
    <property type="term" value="P:carotene catabolic process"/>
    <property type="evidence" value="ECO:0007669"/>
    <property type="project" value="TreeGrafter"/>
</dbReference>
<keyword evidence="3" id="KW-0560">Oxidoreductase</keyword>
<feature type="binding site" evidence="5">
    <location>
        <position position="177"/>
    </location>
    <ligand>
        <name>Fe cation</name>
        <dbReference type="ChEBI" id="CHEBI:24875"/>
        <note>catalytic</note>
    </ligand>
</feature>
<dbReference type="PANTHER" id="PTHR10543">
    <property type="entry name" value="BETA-CAROTENE DIOXYGENASE"/>
    <property type="match status" value="1"/>
</dbReference>
<comment type="similarity">
    <text evidence="1">Belongs to the carotenoid oxygenase family.</text>
</comment>
<evidence type="ECO:0000313" key="6">
    <source>
        <dbReference type="EMBL" id="KAK4523248.1"/>
    </source>
</evidence>
<accession>A0AAV9I3L9</accession>
<dbReference type="Proteomes" id="UP001300502">
    <property type="component" value="Unassembled WGS sequence"/>
</dbReference>
<name>A0AAV9I3L9_9RHOD</name>
<dbReference type="Pfam" id="PF03055">
    <property type="entry name" value="RPE65"/>
    <property type="match status" value="1"/>
</dbReference>
<protein>
    <submittedName>
        <fullName evidence="6">Uncharacterized protein</fullName>
    </submittedName>
</protein>
<evidence type="ECO:0000313" key="7">
    <source>
        <dbReference type="Proteomes" id="UP001300502"/>
    </source>
</evidence>
<gene>
    <name evidence="6" type="ORF">GAYE_PCTG50G1141</name>
</gene>
<evidence type="ECO:0000256" key="5">
    <source>
        <dbReference type="PIRSR" id="PIRSR604294-1"/>
    </source>
</evidence>
<dbReference type="AlphaFoldDB" id="A0AAV9I3L9"/>
<reference evidence="6 7" key="1">
    <citation type="submission" date="2022-07" db="EMBL/GenBank/DDBJ databases">
        <title>Genome-wide signatures of adaptation to extreme environments.</title>
        <authorList>
            <person name="Cho C.H."/>
            <person name="Yoon H.S."/>
        </authorList>
    </citation>
    <scope>NUCLEOTIDE SEQUENCE [LARGE SCALE GENOMIC DNA]</scope>
    <source>
        <strain evidence="6 7">108.79 E11</strain>
    </source>
</reference>
<sequence length="501" mass="57447">MTSLPDKYGFSLEDYAFLFQSQPKELIKELSADDIEGTLPKDIVGSYFLNGPGLLQIDGDWFHPFDGHGFIRSLTFRGDGTCLYRSKFVKTEAYLEETKAGHGVYRGFGMLSGGWWRNWRAKIFKVPANTCVIEWADNLLCLHEGGLPYALDPKTLETRGKYRFQDSLPETAPFLAHTRFDSENNRLLGCSCVPGRQTRLVIYEFCSDGSLYSKIEHSIAGLSYFHDFCFTKNFYIFVSSYLRLKPLSLIKALMGLQSLPTAITSDDIRDAQLFMIPRPDSKLSFEHPLVYSLNEPLFTIHLGNASEENEKVTLYTCSFKTFTIGNELGYYPCRPGYFDPLANGGGAAQYLLCLQVNWKENYLNKTWLDNTACDFPEVHPYQEGQTCRYLYACASIFDDLYFPFHSIVKYDLYKGTKESWQCDRRDFIGEAVFIPKQVQSDDREEDDGYLIAAIYRSEFRRVEFVILDSKHIEQGPLCRIRSPQPFPYGFHGSFTENVFVA</sequence>
<proteinExistence type="inferred from homology"/>
<organism evidence="6 7">
    <name type="scientific">Galdieria yellowstonensis</name>
    <dbReference type="NCBI Taxonomy" id="3028027"/>
    <lineage>
        <taxon>Eukaryota</taxon>
        <taxon>Rhodophyta</taxon>
        <taxon>Bangiophyceae</taxon>
        <taxon>Galdieriales</taxon>
        <taxon>Galdieriaceae</taxon>
        <taxon>Galdieria</taxon>
    </lineage>
</organism>
<evidence type="ECO:0000256" key="3">
    <source>
        <dbReference type="ARBA" id="ARBA00023002"/>
    </source>
</evidence>
<dbReference type="InterPro" id="IPR004294">
    <property type="entry name" value="Carotenoid_Oase"/>
</dbReference>
<evidence type="ECO:0000256" key="4">
    <source>
        <dbReference type="ARBA" id="ARBA00023004"/>
    </source>
</evidence>
<feature type="binding site" evidence="5">
    <location>
        <position position="301"/>
    </location>
    <ligand>
        <name>Fe cation</name>
        <dbReference type="ChEBI" id="CHEBI:24875"/>
        <note>catalytic</note>
    </ligand>
</feature>
<dbReference type="EMBL" id="JANCYU010000013">
    <property type="protein sequence ID" value="KAK4523248.1"/>
    <property type="molecule type" value="Genomic_DNA"/>
</dbReference>
<keyword evidence="2 5" id="KW-0479">Metal-binding</keyword>
<feature type="binding site" evidence="5">
    <location>
        <position position="491"/>
    </location>
    <ligand>
        <name>Fe cation</name>
        <dbReference type="ChEBI" id="CHEBI:24875"/>
        <note>catalytic</note>
    </ligand>
</feature>
<dbReference type="GO" id="GO:0046872">
    <property type="term" value="F:metal ion binding"/>
    <property type="evidence" value="ECO:0007669"/>
    <property type="project" value="UniProtKB-KW"/>
</dbReference>
<keyword evidence="7" id="KW-1185">Reference proteome</keyword>
<keyword evidence="4 5" id="KW-0408">Iron</keyword>
<dbReference type="GO" id="GO:0010436">
    <property type="term" value="F:carotenoid dioxygenase activity"/>
    <property type="evidence" value="ECO:0007669"/>
    <property type="project" value="TreeGrafter"/>
</dbReference>
<comment type="cofactor">
    <cofactor evidence="5">
        <name>Fe(2+)</name>
        <dbReference type="ChEBI" id="CHEBI:29033"/>
    </cofactor>
    <text evidence="5">Binds 1 Fe(2+) ion per subunit.</text>
</comment>
<evidence type="ECO:0000256" key="1">
    <source>
        <dbReference type="ARBA" id="ARBA00006787"/>
    </source>
</evidence>